<dbReference type="Proteomes" id="UP000714915">
    <property type="component" value="Unassembled WGS sequence"/>
</dbReference>
<dbReference type="Gene3D" id="3.40.120.10">
    <property type="entry name" value="Alpha-D-Glucose-1,6-Bisphosphate, subunit A, domain 3"/>
    <property type="match status" value="1"/>
</dbReference>
<feature type="domain" description="Alpha-D-phosphohexomutase alpha/beta/alpha" evidence="7">
    <location>
        <begin position="7"/>
        <end position="81"/>
    </location>
</feature>
<sequence>MDNLNFFKGYDVRGLVNSELNNEVLFKLGIAFSIYLKQKNINECIVGRDGRESSESYQTSFIKGLTQNGINVIDIGLVITP</sequence>
<evidence type="ECO:0000256" key="2">
    <source>
        <dbReference type="ARBA" id="ARBA00010231"/>
    </source>
</evidence>
<comment type="caution">
    <text evidence="8">The sequence shown here is derived from an EMBL/GenBank/DDBJ whole genome shotgun (WGS) entry which is preliminary data.</text>
</comment>
<evidence type="ECO:0000256" key="4">
    <source>
        <dbReference type="ARBA" id="ARBA00022723"/>
    </source>
</evidence>
<dbReference type="InterPro" id="IPR016055">
    <property type="entry name" value="A-D-PHexomutase_a/b/a-I/II/III"/>
</dbReference>
<dbReference type="GO" id="GO:0046872">
    <property type="term" value="F:metal ion binding"/>
    <property type="evidence" value="ECO:0007669"/>
    <property type="project" value="UniProtKB-KW"/>
</dbReference>
<evidence type="ECO:0000256" key="3">
    <source>
        <dbReference type="ARBA" id="ARBA00022553"/>
    </source>
</evidence>
<dbReference type="GO" id="GO:0005975">
    <property type="term" value="P:carbohydrate metabolic process"/>
    <property type="evidence" value="ECO:0007669"/>
    <property type="project" value="InterPro"/>
</dbReference>
<reference evidence="8" key="1">
    <citation type="submission" date="2020-04" db="EMBL/GenBank/DDBJ databases">
        <authorList>
            <person name="Zhang T."/>
        </authorList>
    </citation>
    <scope>NUCLEOTIDE SEQUENCE</scope>
    <source>
        <strain evidence="8">HKST-UBA09</strain>
    </source>
</reference>
<dbReference type="InterPro" id="IPR005844">
    <property type="entry name" value="A-D-PHexomutase_a/b/a-I"/>
</dbReference>
<reference evidence="8" key="2">
    <citation type="journal article" date="2021" name="Microbiome">
        <title>Successional dynamics and alternative stable states in a saline activated sludge microbial community over 9 years.</title>
        <authorList>
            <person name="Wang Y."/>
            <person name="Ye J."/>
            <person name="Ju F."/>
            <person name="Liu L."/>
            <person name="Boyd J.A."/>
            <person name="Deng Y."/>
            <person name="Parks D.H."/>
            <person name="Jiang X."/>
            <person name="Yin X."/>
            <person name="Woodcroft B.J."/>
            <person name="Tyson G.W."/>
            <person name="Hugenholtz P."/>
            <person name="Polz M.F."/>
            <person name="Zhang T."/>
        </authorList>
    </citation>
    <scope>NUCLEOTIDE SEQUENCE</scope>
    <source>
        <strain evidence="8">HKST-UBA09</strain>
    </source>
</reference>
<keyword evidence="5" id="KW-0460">Magnesium</keyword>
<evidence type="ECO:0000256" key="1">
    <source>
        <dbReference type="ARBA" id="ARBA00001946"/>
    </source>
</evidence>
<dbReference type="PANTHER" id="PTHR43771:SF1">
    <property type="entry name" value="PHOSPHOMANNOMUTASE"/>
    <property type="match status" value="1"/>
</dbReference>
<dbReference type="GO" id="GO:0016868">
    <property type="term" value="F:intramolecular phosphotransferase activity"/>
    <property type="evidence" value="ECO:0007669"/>
    <property type="project" value="InterPro"/>
</dbReference>
<proteinExistence type="inferred from homology"/>
<feature type="non-terminal residue" evidence="8">
    <location>
        <position position="81"/>
    </location>
</feature>
<accession>A0A955LBK7</accession>
<dbReference type="PANTHER" id="PTHR43771">
    <property type="entry name" value="PHOSPHOMANNOMUTASE"/>
    <property type="match status" value="1"/>
</dbReference>
<keyword evidence="6" id="KW-0413">Isomerase</keyword>
<dbReference type="EMBL" id="JAGQLF010000034">
    <property type="protein sequence ID" value="MCA9387006.1"/>
    <property type="molecule type" value="Genomic_DNA"/>
</dbReference>
<evidence type="ECO:0000259" key="7">
    <source>
        <dbReference type="Pfam" id="PF02878"/>
    </source>
</evidence>
<evidence type="ECO:0000313" key="9">
    <source>
        <dbReference type="Proteomes" id="UP000714915"/>
    </source>
</evidence>
<name>A0A955LBK7_9BACT</name>
<gene>
    <name evidence="8" type="ORF">KC669_03150</name>
</gene>
<comment type="similarity">
    <text evidence="2">Belongs to the phosphohexose mutase family.</text>
</comment>
<protein>
    <submittedName>
        <fullName evidence="8">Phosphomannomutase</fullName>
    </submittedName>
</protein>
<comment type="cofactor">
    <cofactor evidence="1">
        <name>Mg(2+)</name>
        <dbReference type="ChEBI" id="CHEBI:18420"/>
    </cofactor>
</comment>
<dbReference type="Pfam" id="PF02878">
    <property type="entry name" value="PGM_PMM_I"/>
    <property type="match status" value="1"/>
</dbReference>
<evidence type="ECO:0000256" key="5">
    <source>
        <dbReference type="ARBA" id="ARBA00022842"/>
    </source>
</evidence>
<evidence type="ECO:0000256" key="6">
    <source>
        <dbReference type="ARBA" id="ARBA00023235"/>
    </source>
</evidence>
<evidence type="ECO:0000313" key="8">
    <source>
        <dbReference type="EMBL" id="MCA9387006.1"/>
    </source>
</evidence>
<keyword evidence="3" id="KW-0597">Phosphoprotein</keyword>
<keyword evidence="4" id="KW-0479">Metal-binding</keyword>
<organism evidence="8 9">
    <name type="scientific">Candidatus Dojkabacteria bacterium</name>
    <dbReference type="NCBI Taxonomy" id="2099670"/>
    <lineage>
        <taxon>Bacteria</taxon>
        <taxon>Candidatus Dojkabacteria</taxon>
    </lineage>
</organism>
<dbReference type="SUPFAM" id="SSF53738">
    <property type="entry name" value="Phosphoglucomutase, first 3 domains"/>
    <property type="match status" value="1"/>
</dbReference>
<dbReference type="AlphaFoldDB" id="A0A955LBK7"/>